<sequence>MSSPTDPSSSGSRPGNAPRRVRGYSSGGIEISSASITAAPIVDLTGDSPEHSIPPMIDEDLQEIHPTQQTLAEFLDDHSSPTETQTRNSNGRKRGYAMPQPKEPHPGPSVFPNTQPEPAVRPRTRTWDFWPSHTNNHLPLFQDPTANPRAYNPALQRERSFSDWSIPKWQPDSEVSNCPICGAAFSFWITIPRQFIVRPPPDFRGPASPPVSSNRSPENLIDLGDDDEEEASSARRPSGSSRANQPNDLANPALGGGEEVRLCNPCVPDPNPDPPRQYNLLDSQTLPAPSSTARGAYRHMFPPSVRNPGLYEALPQFHRPYSPSETRSFFGPEATRNIRHGLRNPNQQPFVPEAYPVPTLAGMQGERPQPPASVGHSVPPPVVPAPAGTYGSSQNTVVQIPNLPMYYPFSTPDYSNRPMAARSAPLHHQTHFHQPRSRHRVDFNRPLPVPPAPVQRRPTNENDSCPICNHIFRPRNQGGSETQREAHIRECIQIFHRTRATTSGRSPSPPAGCDQMIHFKATEKDCVGQDGAPQECTICMEEYEVGVELSRLVCFCKFHKSCITGWFKRKAECPVHKVSI</sequence>
<reference evidence="1" key="1">
    <citation type="journal article" date="2022" name="bioRxiv">
        <title>Population genetic analysis of Ophidiomyces ophidiicola, the causative agent of snake fungal disease, indicates recent introductions to the USA.</title>
        <authorList>
            <person name="Ladner J.T."/>
            <person name="Palmer J.M."/>
            <person name="Ettinger C.L."/>
            <person name="Stajich J.E."/>
            <person name="Farrell T.M."/>
            <person name="Glorioso B.M."/>
            <person name="Lawson B."/>
            <person name="Price S.J."/>
            <person name="Stengle A.G."/>
            <person name="Grear D.A."/>
            <person name="Lorch J.M."/>
        </authorList>
    </citation>
    <scope>NUCLEOTIDE SEQUENCE</scope>
    <source>
        <strain evidence="1">NWHC 24266-5</strain>
    </source>
</reference>
<name>A0ACB8USM7_9EURO</name>
<proteinExistence type="predicted"/>
<gene>
    <name evidence="1" type="ORF">LOY88_004753</name>
</gene>
<comment type="caution">
    <text evidence="1">The sequence shown here is derived from an EMBL/GenBank/DDBJ whole genome shotgun (WGS) entry which is preliminary data.</text>
</comment>
<dbReference type="EMBL" id="JALBCA010000076">
    <property type="protein sequence ID" value="KAI2384227.1"/>
    <property type="molecule type" value="Genomic_DNA"/>
</dbReference>
<organism evidence="1">
    <name type="scientific">Ophidiomyces ophidiicola</name>
    <dbReference type="NCBI Taxonomy" id="1387563"/>
    <lineage>
        <taxon>Eukaryota</taxon>
        <taxon>Fungi</taxon>
        <taxon>Dikarya</taxon>
        <taxon>Ascomycota</taxon>
        <taxon>Pezizomycotina</taxon>
        <taxon>Eurotiomycetes</taxon>
        <taxon>Eurotiomycetidae</taxon>
        <taxon>Onygenales</taxon>
        <taxon>Onygenaceae</taxon>
        <taxon>Ophidiomyces</taxon>
    </lineage>
</organism>
<evidence type="ECO:0000313" key="1">
    <source>
        <dbReference type="EMBL" id="KAI2384227.1"/>
    </source>
</evidence>
<protein>
    <submittedName>
        <fullName evidence="1">Uncharacterized protein</fullName>
    </submittedName>
</protein>
<accession>A0ACB8USM7</accession>